<feature type="binding site" evidence="16">
    <location>
        <position position="22"/>
    </location>
    <ligand>
        <name>Mg(2+)</name>
        <dbReference type="ChEBI" id="CHEBI:18420"/>
        <label>1</label>
    </ligand>
</feature>
<evidence type="ECO:0000259" key="18">
    <source>
        <dbReference type="PROSITE" id="PS51711"/>
    </source>
</evidence>
<dbReference type="InterPro" id="IPR050860">
    <property type="entry name" value="FeoB_GTPase"/>
</dbReference>
<feature type="transmembrane region" description="Helical" evidence="17">
    <location>
        <begin position="287"/>
        <end position="308"/>
    </location>
</feature>
<keyword evidence="3 17" id="KW-0813">Transport</keyword>
<gene>
    <name evidence="19" type="primary">feoB</name>
    <name evidence="19" type="ORF">IAC61_02600</name>
</gene>
<feature type="binding site" evidence="15">
    <location>
        <begin position="7"/>
        <end position="14"/>
    </location>
    <ligand>
        <name>GTP</name>
        <dbReference type="ChEBI" id="CHEBI:37565"/>
        <label>1</label>
    </ligand>
</feature>
<dbReference type="FunFam" id="3.40.50.300:FF:000426">
    <property type="entry name" value="Ferrous iron transport protein B"/>
    <property type="match status" value="1"/>
</dbReference>
<dbReference type="InterPro" id="IPR011640">
    <property type="entry name" value="Fe2_transport_prot_B_C"/>
</dbReference>
<feature type="transmembrane region" description="Helical" evidence="17">
    <location>
        <begin position="461"/>
        <end position="482"/>
    </location>
</feature>
<feature type="binding site" evidence="15">
    <location>
        <begin position="142"/>
        <end position="144"/>
    </location>
    <ligand>
        <name>GTP</name>
        <dbReference type="ChEBI" id="CHEBI:37565"/>
        <label>1</label>
    </ligand>
</feature>
<evidence type="ECO:0000256" key="3">
    <source>
        <dbReference type="ARBA" id="ARBA00022448"/>
    </source>
</evidence>
<dbReference type="CDD" id="cd01879">
    <property type="entry name" value="FeoB"/>
    <property type="match status" value="1"/>
</dbReference>
<feature type="transmembrane region" description="Helical" evidence="17">
    <location>
        <begin position="515"/>
        <end position="533"/>
    </location>
</feature>
<dbReference type="Pfam" id="PF02421">
    <property type="entry name" value="FeoB_N"/>
    <property type="match status" value="1"/>
</dbReference>
<keyword evidence="8 15" id="KW-0547">Nucleotide-binding</keyword>
<dbReference type="AlphaFoldDB" id="A0A9D9DFX1"/>
<keyword evidence="7 17" id="KW-0812">Transmembrane</keyword>
<feature type="transmembrane region" description="Helical" evidence="17">
    <location>
        <begin position="427"/>
        <end position="455"/>
    </location>
</feature>
<evidence type="ECO:0000256" key="12">
    <source>
        <dbReference type="ARBA" id="ARBA00023134"/>
    </source>
</evidence>
<keyword evidence="9 17" id="KW-1133">Transmembrane helix</keyword>
<reference evidence="19" key="1">
    <citation type="submission" date="2020-10" db="EMBL/GenBank/DDBJ databases">
        <authorList>
            <person name="Gilroy R."/>
        </authorList>
    </citation>
    <scope>NUCLEOTIDE SEQUENCE</scope>
    <source>
        <strain evidence="19">17113</strain>
    </source>
</reference>
<organism evidence="19 20">
    <name type="scientific">Candidatus Alloenteromonas pullistercoris</name>
    <dbReference type="NCBI Taxonomy" id="2840785"/>
    <lineage>
        <taxon>Bacteria</taxon>
        <taxon>Bacillati</taxon>
        <taxon>Bacillota</taxon>
        <taxon>Bacillota incertae sedis</taxon>
        <taxon>Candidatus Alloenteromonas</taxon>
    </lineage>
</organism>
<feature type="transmembrane region" description="Helical" evidence="17">
    <location>
        <begin position="639"/>
        <end position="659"/>
    </location>
</feature>
<evidence type="ECO:0000256" key="10">
    <source>
        <dbReference type="ARBA" id="ARBA00023004"/>
    </source>
</evidence>
<feature type="transmembrane region" description="Helical" evidence="17">
    <location>
        <begin position="392"/>
        <end position="415"/>
    </location>
</feature>
<feature type="domain" description="FeoB-type G" evidence="18">
    <location>
        <begin position="1"/>
        <end position="162"/>
    </location>
</feature>
<feature type="binding site" evidence="15">
    <location>
        <begin position="113"/>
        <end position="116"/>
    </location>
    <ligand>
        <name>GTP</name>
        <dbReference type="ChEBI" id="CHEBI:37565"/>
        <label>1</label>
    </ligand>
</feature>
<dbReference type="InterPro" id="IPR030389">
    <property type="entry name" value="G_FEOB_dom"/>
</dbReference>
<feature type="binding site" evidence="16">
    <location>
        <position position="18"/>
    </location>
    <ligand>
        <name>Mg(2+)</name>
        <dbReference type="ChEBI" id="CHEBI:18420"/>
        <label>2</label>
    </ligand>
</feature>
<dbReference type="GO" id="GO:0015093">
    <property type="term" value="F:ferrous iron transmembrane transporter activity"/>
    <property type="evidence" value="ECO:0007669"/>
    <property type="project" value="UniProtKB-UniRule"/>
</dbReference>
<keyword evidence="10 17" id="KW-0408">Iron</keyword>
<feature type="transmembrane region" description="Helical" evidence="17">
    <location>
        <begin position="352"/>
        <end position="372"/>
    </location>
</feature>
<proteinExistence type="inferred from homology"/>
<evidence type="ECO:0000256" key="15">
    <source>
        <dbReference type="PIRSR" id="PIRSR603373-1"/>
    </source>
</evidence>
<dbReference type="Pfam" id="PF17910">
    <property type="entry name" value="FeoB_Cyto"/>
    <property type="match status" value="1"/>
</dbReference>
<evidence type="ECO:0000256" key="6">
    <source>
        <dbReference type="ARBA" id="ARBA00022519"/>
    </source>
</evidence>
<keyword evidence="5 17" id="KW-0410">Iron transport</keyword>
<keyword evidence="13 17" id="KW-0472">Membrane</keyword>
<comment type="function">
    <text evidence="1 17">Probable transporter of a GTP-driven Fe(2+) uptake system.</text>
</comment>
<dbReference type="EMBL" id="JADINA010000019">
    <property type="protein sequence ID" value="MBO8426195.1"/>
    <property type="molecule type" value="Genomic_DNA"/>
</dbReference>
<name>A0A9D9DFX1_9FIRM</name>
<dbReference type="GO" id="GO:0046872">
    <property type="term" value="F:metal ion binding"/>
    <property type="evidence" value="ECO:0007669"/>
    <property type="project" value="UniProtKB-KW"/>
</dbReference>
<keyword evidence="4" id="KW-1003">Cell membrane</keyword>
<dbReference type="InterPro" id="IPR005225">
    <property type="entry name" value="Small_GTP-bd"/>
</dbReference>
<keyword evidence="11" id="KW-0406">Ion transport</keyword>
<keyword evidence="6" id="KW-0997">Cell inner membrane</keyword>
<feature type="transmembrane region" description="Helical" evidence="17">
    <location>
        <begin position="606"/>
        <end position="627"/>
    </location>
</feature>
<keyword evidence="16" id="KW-0460">Magnesium</keyword>
<evidence type="ECO:0000256" key="11">
    <source>
        <dbReference type="ARBA" id="ARBA00023065"/>
    </source>
</evidence>
<evidence type="ECO:0000256" key="4">
    <source>
        <dbReference type="ARBA" id="ARBA00022475"/>
    </source>
</evidence>
<dbReference type="NCBIfam" id="TIGR00231">
    <property type="entry name" value="small_GTP"/>
    <property type="match status" value="1"/>
</dbReference>
<feature type="binding site" evidence="16">
    <location>
        <position position="21"/>
    </location>
    <ligand>
        <name>Mg(2+)</name>
        <dbReference type="ChEBI" id="CHEBI:18420"/>
        <label>2</label>
    </ligand>
</feature>
<evidence type="ECO:0000256" key="1">
    <source>
        <dbReference type="ARBA" id="ARBA00003926"/>
    </source>
</evidence>
<evidence type="ECO:0000256" key="2">
    <source>
        <dbReference type="ARBA" id="ARBA00004429"/>
    </source>
</evidence>
<dbReference type="Proteomes" id="UP000823634">
    <property type="component" value="Unassembled WGS sequence"/>
</dbReference>
<evidence type="ECO:0000256" key="8">
    <source>
        <dbReference type="ARBA" id="ARBA00022741"/>
    </source>
</evidence>
<keyword evidence="12 15" id="KW-0342">GTP-binding</keyword>
<evidence type="ECO:0000256" key="13">
    <source>
        <dbReference type="ARBA" id="ARBA00023136"/>
    </source>
</evidence>
<dbReference type="PROSITE" id="PS51711">
    <property type="entry name" value="G_FEOB"/>
    <property type="match status" value="1"/>
</dbReference>
<evidence type="ECO:0000256" key="17">
    <source>
        <dbReference type="RuleBase" id="RU362098"/>
    </source>
</evidence>
<dbReference type="PANTHER" id="PTHR43185:SF1">
    <property type="entry name" value="FE(2+) TRANSPORTER FEOB"/>
    <property type="match status" value="1"/>
</dbReference>
<dbReference type="NCBIfam" id="TIGR00437">
    <property type="entry name" value="feoB"/>
    <property type="match status" value="1"/>
</dbReference>
<dbReference type="InterPro" id="IPR011642">
    <property type="entry name" value="Gate_dom"/>
</dbReference>
<dbReference type="Pfam" id="PF07664">
    <property type="entry name" value="FeoB_C"/>
    <property type="match status" value="1"/>
</dbReference>
<dbReference type="GO" id="GO:0005525">
    <property type="term" value="F:GTP binding"/>
    <property type="evidence" value="ECO:0007669"/>
    <property type="project" value="UniProtKB-KW"/>
</dbReference>
<evidence type="ECO:0000256" key="5">
    <source>
        <dbReference type="ARBA" id="ARBA00022496"/>
    </source>
</evidence>
<dbReference type="SUPFAM" id="SSF52540">
    <property type="entry name" value="P-loop containing nucleoside triphosphate hydrolases"/>
    <property type="match status" value="1"/>
</dbReference>
<sequence length="720" mass="79428">MRVALVGNQNCGKTTLFNCLTGSSQRVGNFPGVTVDSKIGTIRGVKEKIEVVDLPGIYSLSPYSNEEIVTRDFILHNDVDLILNIIDATNIERNLYLTLQLMELGKPMLLAVNMMDEVRKAGNSIDQNKLEDELGIELCSISAAKGEGIGELIEHIKKIGTSGELPKKQDICPTDSPVHQAIHAMMHLLSDHSSRYHLPIRYLASRIVEGDALLEDEAQLSDNEKDMVGHIVKEMEKDCGLDREAAVISMRYEYIDKVCADCVKRVSELTESQRKSQAIDKVLTNKWAAFPIFILIMGLVFYLTFGLIGKYLSDWLDMGITALVELTEGAMESAAINPVVVSLVCDGVMGGIGSVLSFLPTVVTLFFFLSLLEDSGYMARIAFIMDKPLRKLGLSGRSFVPMLIGFGCSVPAVMASRTLTSDRDKKLTIFLIPFMSCSAKLPVFTLLTAAFFGVYSPLVMIGLYLLGIAVAVLASAASKALVKGKPSPFMMELPTYRLPGVKTTLRLMWDKAVDFIKKAFTVIFVATVIVWFLQSFDYRLNFVTDNEQSLLSYIGRFLTPVFYPFGVTDWRVSSAILTGLTAKESIVSTLDLLLSGESIQSVMNGLQAFAVLVFVLLYMPCVATFAAMRKELGKTWMAVLYMFLQTLIAYLLATLIYQLGNLFLSPSWLDYLILSIVLVLFACAAIYLLLRGGCRNKECEGCALASSCHKAKKGTGRKKK</sequence>
<evidence type="ECO:0000256" key="7">
    <source>
        <dbReference type="ARBA" id="ARBA00022692"/>
    </source>
</evidence>
<feature type="transmembrane region" description="Helical" evidence="17">
    <location>
        <begin position="671"/>
        <end position="690"/>
    </location>
</feature>
<dbReference type="PRINTS" id="PR00326">
    <property type="entry name" value="GTP1OBG"/>
</dbReference>
<feature type="binding site" evidence="15">
    <location>
        <begin position="32"/>
        <end position="36"/>
    </location>
    <ligand>
        <name>GTP</name>
        <dbReference type="ChEBI" id="CHEBI:37565"/>
        <label>1</label>
    </ligand>
</feature>
<dbReference type="InterPro" id="IPR027417">
    <property type="entry name" value="P-loop_NTPase"/>
</dbReference>
<keyword evidence="16" id="KW-0479">Metal-binding</keyword>
<accession>A0A9D9DFX1</accession>
<comment type="subcellular location">
    <subcellularLocation>
        <location evidence="2">Cell inner membrane</location>
        <topology evidence="2">Multi-pass membrane protein</topology>
    </subcellularLocation>
    <subcellularLocation>
        <location evidence="17">Cell membrane</location>
        <topology evidence="17">Multi-pass membrane protein</topology>
    </subcellularLocation>
</comment>
<dbReference type="PANTHER" id="PTHR43185">
    <property type="entry name" value="FERROUS IRON TRANSPORT PROTEIN B"/>
    <property type="match status" value="1"/>
</dbReference>
<evidence type="ECO:0000256" key="9">
    <source>
        <dbReference type="ARBA" id="ARBA00022989"/>
    </source>
</evidence>
<dbReference type="Pfam" id="PF07670">
    <property type="entry name" value="Gate"/>
    <property type="match status" value="2"/>
</dbReference>
<protein>
    <recommendedName>
        <fullName evidence="14 17">Ferrous iron transport protein B</fullName>
    </recommendedName>
</protein>
<reference evidence="19" key="2">
    <citation type="journal article" date="2021" name="PeerJ">
        <title>Extensive microbial diversity within the chicken gut microbiome revealed by metagenomics and culture.</title>
        <authorList>
            <person name="Gilroy R."/>
            <person name="Ravi A."/>
            <person name="Getino M."/>
            <person name="Pursley I."/>
            <person name="Horton D.L."/>
            <person name="Alikhan N.F."/>
            <person name="Baker D."/>
            <person name="Gharbi K."/>
            <person name="Hall N."/>
            <person name="Watson M."/>
            <person name="Adriaenssens E.M."/>
            <person name="Foster-Nyarko E."/>
            <person name="Jarju S."/>
            <person name="Secka A."/>
            <person name="Antonio M."/>
            <person name="Oren A."/>
            <person name="Chaudhuri R.R."/>
            <person name="La Ragione R."/>
            <person name="Hildebrand F."/>
            <person name="Pallen M.J."/>
        </authorList>
    </citation>
    <scope>NUCLEOTIDE SEQUENCE</scope>
    <source>
        <strain evidence="19">17113</strain>
    </source>
</reference>
<dbReference type="Gene3D" id="3.40.50.300">
    <property type="entry name" value="P-loop containing nucleotide triphosphate hydrolases"/>
    <property type="match status" value="1"/>
</dbReference>
<dbReference type="Gene3D" id="1.10.287.1770">
    <property type="match status" value="1"/>
</dbReference>
<dbReference type="GO" id="GO:0005886">
    <property type="term" value="C:plasma membrane"/>
    <property type="evidence" value="ECO:0007669"/>
    <property type="project" value="UniProtKB-SubCell"/>
</dbReference>
<comment type="similarity">
    <text evidence="17">Belongs to the TRAFAC class TrmE-Era-EngA-EngB-Septin-like GTPase superfamily. FeoB GTPase (TC 9.A.8) family.</text>
</comment>
<feature type="binding site" evidence="15">
    <location>
        <begin position="53"/>
        <end position="56"/>
    </location>
    <ligand>
        <name>GTP</name>
        <dbReference type="ChEBI" id="CHEBI:37565"/>
        <label>1</label>
    </ligand>
</feature>
<evidence type="ECO:0000256" key="14">
    <source>
        <dbReference type="NCBIfam" id="TIGR00437"/>
    </source>
</evidence>
<dbReference type="InterPro" id="IPR041069">
    <property type="entry name" value="FeoB_Cyto"/>
</dbReference>
<evidence type="ECO:0000313" key="19">
    <source>
        <dbReference type="EMBL" id="MBO8426195.1"/>
    </source>
</evidence>
<dbReference type="InterPro" id="IPR006073">
    <property type="entry name" value="GTP-bd"/>
</dbReference>
<evidence type="ECO:0000256" key="16">
    <source>
        <dbReference type="PIRSR" id="PIRSR603373-2"/>
    </source>
</evidence>
<dbReference type="InterPro" id="IPR003373">
    <property type="entry name" value="Fe2_transport_prot-B"/>
</dbReference>
<comment type="caution">
    <text evidence="19">The sequence shown here is derived from an EMBL/GenBank/DDBJ whole genome shotgun (WGS) entry which is preliminary data.</text>
</comment>
<evidence type="ECO:0000313" key="20">
    <source>
        <dbReference type="Proteomes" id="UP000823634"/>
    </source>
</evidence>